<comment type="caution">
    <text evidence="2">The sequence shown here is derived from an EMBL/GenBank/DDBJ whole genome shotgun (WGS) entry which is preliminary data.</text>
</comment>
<proteinExistence type="predicted"/>
<dbReference type="RefSeq" id="WP_170035607.1">
    <property type="nucleotide sequence ID" value="NZ_JABDTL010000001.1"/>
</dbReference>
<keyword evidence="1" id="KW-0472">Membrane</keyword>
<keyword evidence="3" id="KW-1185">Reference proteome</keyword>
<gene>
    <name evidence="2" type="ORF">HNQ61_001825</name>
</gene>
<protein>
    <submittedName>
        <fullName evidence="2">Uncharacterized protein</fullName>
    </submittedName>
</protein>
<accession>A0A841GXF2</accession>
<dbReference type="Proteomes" id="UP000582837">
    <property type="component" value="Unassembled WGS sequence"/>
</dbReference>
<keyword evidence="1" id="KW-0812">Transmembrane</keyword>
<organism evidence="2 3">
    <name type="scientific">Longimicrobium terrae</name>
    <dbReference type="NCBI Taxonomy" id="1639882"/>
    <lineage>
        <taxon>Bacteria</taxon>
        <taxon>Pseudomonadati</taxon>
        <taxon>Gemmatimonadota</taxon>
        <taxon>Longimicrobiia</taxon>
        <taxon>Longimicrobiales</taxon>
        <taxon>Longimicrobiaceae</taxon>
        <taxon>Longimicrobium</taxon>
    </lineage>
</organism>
<evidence type="ECO:0000256" key="1">
    <source>
        <dbReference type="SAM" id="Phobius"/>
    </source>
</evidence>
<sequence>MDIVIDHGSPSLAAPMILGFCAVIAILLIWRTFRKPDVPTWGRRGKRK</sequence>
<dbReference type="AlphaFoldDB" id="A0A841GXF2"/>
<name>A0A841GXF2_9BACT</name>
<reference evidence="2 3" key="1">
    <citation type="submission" date="2020-08" db="EMBL/GenBank/DDBJ databases">
        <title>Genomic Encyclopedia of Type Strains, Phase IV (KMG-IV): sequencing the most valuable type-strain genomes for metagenomic binning, comparative biology and taxonomic classification.</title>
        <authorList>
            <person name="Goeker M."/>
        </authorList>
    </citation>
    <scope>NUCLEOTIDE SEQUENCE [LARGE SCALE GENOMIC DNA]</scope>
    <source>
        <strain evidence="2 3">DSM 29007</strain>
    </source>
</reference>
<keyword evidence="1" id="KW-1133">Transmembrane helix</keyword>
<evidence type="ECO:0000313" key="2">
    <source>
        <dbReference type="EMBL" id="MBB6070206.1"/>
    </source>
</evidence>
<dbReference type="EMBL" id="JACHIA010000004">
    <property type="protein sequence ID" value="MBB6070206.1"/>
    <property type="molecule type" value="Genomic_DNA"/>
</dbReference>
<feature type="transmembrane region" description="Helical" evidence="1">
    <location>
        <begin position="12"/>
        <end position="33"/>
    </location>
</feature>
<evidence type="ECO:0000313" key="3">
    <source>
        <dbReference type="Proteomes" id="UP000582837"/>
    </source>
</evidence>